<dbReference type="EMBL" id="GL433859">
    <property type="protein sequence ID" value="EFN52015.1"/>
    <property type="molecule type" value="Genomic_DNA"/>
</dbReference>
<accession>E1ZQF6</accession>
<evidence type="ECO:0000256" key="3">
    <source>
        <dbReference type="ARBA" id="ARBA00022746"/>
    </source>
</evidence>
<dbReference type="PANTHER" id="PTHR31480">
    <property type="entry name" value="BIFUNCTIONAL LYCOPENE CYCLASE/PHYTOENE SYNTHASE"/>
    <property type="match status" value="1"/>
</dbReference>
<dbReference type="STRING" id="554065.E1ZQF6"/>
<evidence type="ECO:0000256" key="2">
    <source>
        <dbReference type="ARBA" id="ARBA00012396"/>
    </source>
</evidence>
<comment type="catalytic activity">
    <reaction evidence="1">
        <text>2 (2E,6E,10E)-geranylgeranyl diphosphate = 15-cis-phytoene + 2 diphosphate</text>
        <dbReference type="Rhea" id="RHEA:34475"/>
        <dbReference type="ChEBI" id="CHEBI:27787"/>
        <dbReference type="ChEBI" id="CHEBI:33019"/>
        <dbReference type="ChEBI" id="CHEBI:58756"/>
        <dbReference type="EC" id="2.5.1.32"/>
    </reaction>
</comment>
<evidence type="ECO:0000313" key="5">
    <source>
        <dbReference type="EMBL" id="EFN52015.1"/>
    </source>
</evidence>
<dbReference type="OMA" id="MINAREQ"/>
<dbReference type="AlphaFoldDB" id="E1ZQF6"/>
<gene>
    <name evidence="5" type="ORF">CHLNCDRAFT_27289</name>
</gene>
<dbReference type="InterPro" id="IPR008949">
    <property type="entry name" value="Isoprenoid_synthase_dom_sf"/>
</dbReference>
<dbReference type="RefSeq" id="XP_005844117.1">
    <property type="nucleotide sequence ID" value="XM_005844055.1"/>
</dbReference>
<dbReference type="GeneID" id="17351363"/>
<evidence type="ECO:0000256" key="1">
    <source>
        <dbReference type="ARBA" id="ARBA00001805"/>
    </source>
</evidence>
<dbReference type="FunCoup" id="E1ZQF6">
    <property type="interactions" value="1385"/>
</dbReference>
<feature type="region of interest" description="Disordered" evidence="4">
    <location>
        <begin position="210"/>
        <end position="242"/>
    </location>
</feature>
<dbReference type="Proteomes" id="UP000008141">
    <property type="component" value="Unassembled WGS sequence"/>
</dbReference>
<reference evidence="5 6" key="1">
    <citation type="journal article" date="2010" name="Plant Cell">
        <title>The Chlorella variabilis NC64A genome reveals adaptation to photosymbiosis, coevolution with viruses, and cryptic sex.</title>
        <authorList>
            <person name="Blanc G."/>
            <person name="Duncan G."/>
            <person name="Agarkova I."/>
            <person name="Borodovsky M."/>
            <person name="Gurnon J."/>
            <person name="Kuo A."/>
            <person name="Lindquist E."/>
            <person name="Lucas S."/>
            <person name="Pangilinan J."/>
            <person name="Polle J."/>
            <person name="Salamov A."/>
            <person name="Terry A."/>
            <person name="Yamada T."/>
            <person name="Dunigan D.D."/>
            <person name="Grigoriev I.V."/>
            <person name="Claverie J.M."/>
            <person name="Van Etten J.L."/>
        </authorList>
    </citation>
    <scope>NUCLEOTIDE SEQUENCE [LARGE SCALE GENOMIC DNA]</scope>
    <source>
        <strain evidence="5 6">NC64A</strain>
    </source>
</reference>
<dbReference type="GO" id="GO:0046905">
    <property type="term" value="F:15-cis-phytoene synthase activity"/>
    <property type="evidence" value="ECO:0007669"/>
    <property type="project" value="UniProtKB-EC"/>
</dbReference>
<dbReference type="eggNOG" id="KOG4411">
    <property type="taxonomic scope" value="Eukaryota"/>
</dbReference>
<dbReference type="Pfam" id="PF00494">
    <property type="entry name" value="SQS_PSY"/>
    <property type="match status" value="1"/>
</dbReference>
<dbReference type="InterPro" id="IPR002060">
    <property type="entry name" value="Squ/phyt_synthse"/>
</dbReference>
<dbReference type="GO" id="GO:0016117">
    <property type="term" value="P:carotenoid biosynthetic process"/>
    <property type="evidence" value="ECO:0007669"/>
    <property type="project" value="UniProtKB-KW"/>
</dbReference>
<protein>
    <recommendedName>
        <fullName evidence="2">15-cis-phytoene synthase</fullName>
        <ecNumber evidence="2">2.5.1.32</ecNumber>
    </recommendedName>
</protein>
<dbReference type="KEGG" id="cvr:CHLNCDRAFT_27289"/>
<keyword evidence="3" id="KW-0125">Carotenoid biosynthesis</keyword>
<sequence>MLARRCLAATANGSQHLQCAAGLSQLSSSAYGVAGGGAASAAVGGGRCYAGSAGSGGEAPADIRKAFAYCVEQVKKHDYENYLWVTQLPKPLRAPIFALRAFNVETGLISQQAKSEMLVLMRCQQWWRDAVNDCFKGRPPEQPVVTALAEVLRVVPLTRYRLQQMVSTREEDLLAHAQPASLEAVERYAEGTSGQLLLLQLEAARIGAGSAGAGGGSSSDDGSGSTPSSGSSPAGGGGGAAAAAEHGAAHLGKAVGIVGLLRGTYALGSQRRVYLPADLCQRHGVGDEDVLAGRDSPGLRDVTLAVASAAKQHLDDARRLAADVAPAARPLFAPAVAAAMYLQALEQAGFNLFDQRMLRGAFSPLAYQLRLKWALLRNSY</sequence>
<dbReference type="Gene3D" id="1.10.600.10">
    <property type="entry name" value="Farnesyl Diphosphate Synthase"/>
    <property type="match status" value="1"/>
</dbReference>
<proteinExistence type="predicted"/>
<dbReference type="InParanoid" id="E1ZQF6"/>
<name>E1ZQF6_CHLVA</name>
<evidence type="ECO:0000256" key="4">
    <source>
        <dbReference type="SAM" id="MobiDB-lite"/>
    </source>
</evidence>
<dbReference type="SUPFAM" id="SSF48576">
    <property type="entry name" value="Terpenoid synthases"/>
    <property type="match status" value="1"/>
</dbReference>
<dbReference type="OrthoDB" id="10252354at2759"/>
<keyword evidence="6" id="KW-1185">Reference proteome</keyword>
<dbReference type="EC" id="2.5.1.32" evidence="2"/>
<feature type="compositionally biased region" description="Low complexity" evidence="4">
    <location>
        <begin position="218"/>
        <end position="232"/>
    </location>
</feature>
<evidence type="ECO:0000313" key="6">
    <source>
        <dbReference type="Proteomes" id="UP000008141"/>
    </source>
</evidence>
<organism evidence="6">
    <name type="scientific">Chlorella variabilis</name>
    <name type="common">Green alga</name>
    <dbReference type="NCBI Taxonomy" id="554065"/>
    <lineage>
        <taxon>Eukaryota</taxon>
        <taxon>Viridiplantae</taxon>
        <taxon>Chlorophyta</taxon>
        <taxon>core chlorophytes</taxon>
        <taxon>Trebouxiophyceae</taxon>
        <taxon>Chlorellales</taxon>
        <taxon>Chlorellaceae</taxon>
        <taxon>Chlorella clade</taxon>
        <taxon>Chlorella</taxon>
    </lineage>
</organism>